<dbReference type="InterPro" id="IPR036188">
    <property type="entry name" value="FAD/NAD-bd_sf"/>
</dbReference>
<dbReference type="InterPro" id="IPR000172">
    <property type="entry name" value="GMC_OxRdtase_N"/>
</dbReference>
<dbReference type="AlphaFoldDB" id="A0A6N8IW43"/>
<evidence type="ECO:0000256" key="2">
    <source>
        <dbReference type="ARBA" id="ARBA00010790"/>
    </source>
</evidence>
<reference evidence="7 8" key="1">
    <citation type="submission" date="2019-12" db="EMBL/GenBank/DDBJ databases">
        <authorList>
            <person name="Huq M.A."/>
        </authorList>
    </citation>
    <scope>NUCLEOTIDE SEQUENCE [LARGE SCALE GENOMIC DNA]</scope>
    <source>
        <strain evidence="7 8">MAH-25</strain>
    </source>
</reference>
<dbReference type="Gene3D" id="3.30.560.10">
    <property type="entry name" value="Glucose Oxidase, domain 3"/>
    <property type="match status" value="1"/>
</dbReference>
<evidence type="ECO:0000256" key="5">
    <source>
        <dbReference type="PIRSR" id="PIRSR000137-2"/>
    </source>
</evidence>
<dbReference type="Gene3D" id="3.50.50.60">
    <property type="entry name" value="FAD/NAD(P)-binding domain"/>
    <property type="match status" value="1"/>
</dbReference>
<dbReference type="GO" id="GO:0050660">
    <property type="term" value="F:flavin adenine dinucleotide binding"/>
    <property type="evidence" value="ECO:0007669"/>
    <property type="project" value="InterPro"/>
</dbReference>
<name>A0A6N8IW43_9BURK</name>
<feature type="binding site" evidence="5">
    <location>
        <position position="94"/>
    </location>
    <ligand>
        <name>FAD</name>
        <dbReference type="ChEBI" id="CHEBI:57692"/>
    </ligand>
</feature>
<evidence type="ECO:0000313" key="8">
    <source>
        <dbReference type="Proteomes" id="UP000469385"/>
    </source>
</evidence>
<accession>A0A6N8IW43</accession>
<dbReference type="PIRSF" id="PIRSF000137">
    <property type="entry name" value="Alcohol_oxidase"/>
    <property type="match status" value="1"/>
</dbReference>
<evidence type="ECO:0000256" key="4">
    <source>
        <dbReference type="ARBA" id="ARBA00022827"/>
    </source>
</evidence>
<evidence type="ECO:0000313" key="7">
    <source>
        <dbReference type="EMBL" id="MVQ31008.1"/>
    </source>
</evidence>
<dbReference type="RefSeq" id="WP_157399104.1">
    <property type="nucleotide sequence ID" value="NZ_WSEL01000009.1"/>
</dbReference>
<dbReference type="Pfam" id="PF05199">
    <property type="entry name" value="GMC_oxred_C"/>
    <property type="match status" value="1"/>
</dbReference>
<organism evidence="7 8">
    <name type="scientific">Ramlibacter pinisoli</name>
    <dbReference type="NCBI Taxonomy" id="2682844"/>
    <lineage>
        <taxon>Bacteria</taxon>
        <taxon>Pseudomonadati</taxon>
        <taxon>Pseudomonadota</taxon>
        <taxon>Betaproteobacteria</taxon>
        <taxon>Burkholderiales</taxon>
        <taxon>Comamonadaceae</taxon>
        <taxon>Ramlibacter</taxon>
    </lineage>
</organism>
<dbReference type="InterPro" id="IPR012132">
    <property type="entry name" value="GMC_OxRdtase"/>
</dbReference>
<dbReference type="InterPro" id="IPR007867">
    <property type="entry name" value="GMC_OxRtase_C"/>
</dbReference>
<dbReference type="PROSITE" id="PS51257">
    <property type="entry name" value="PROKAR_LIPOPROTEIN"/>
    <property type="match status" value="1"/>
</dbReference>
<comment type="caution">
    <text evidence="7">The sequence shown here is derived from an EMBL/GenBank/DDBJ whole genome shotgun (WGS) entry which is preliminary data.</text>
</comment>
<comment type="cofactor">
    <cofactor evidence="1 5">
        <name>FAD</name>
        <dbReference type="ChEBI" id="CHEBI:57692"/>
    </cofactor>
</comment>
<evidence type="ECO:0000256" key="1">
    <source>
        <dbReference type="ARBA" id="ARBA00001974"/>
    </source>
</evidence>
<dbReference type="PANTHER" id="PTHR11552:SF147">
    <property type="entry name" value="CHOLINE DEHYDROGENASE, MITOCHONDRIAL"/>
    <property type="match status" value="1"/>
</dbReference>
<keyword evidence="3" id="KW-0285">Flavoprotein</keyword>
<dbReference type="GO" id="GO:0016614">
    <property type="term" value="F:oxidoreductase activity, acting on CH-OH group of donors"/>
    <property type="evidence" value="ECO:0007669"/>
    <property type="project" value="InterPro"/>
</dbReference>
<sequence length="534" mass="57210">MTAAERWDREVDYLVIGAGSAGCVLADRLTEDGRYRVLLVEAGPADRNPFIHVPAGFLRLIDDPVVSWRYRSEPDAAQDGRVIAYPQGRMLGGTGSMNGMLYVRSAPAEHREWLAQGCEGWSFEEVLPYYERIENVDGAAPANRLPVSTFAEKHPLNGAFLQACAEAGLPLREHLNGPEREGAAAFHQNRAGRFRRGPAQTYLRQARGRRNLEVMTGTLAQRLLFDGTSASGAELQGPTGRLRVRARREVIVACGAIRSPHLLQLSGIGPADLLQGLGIPLLAERPGVGANLRDHYSVRLTQRVRGIGTLNERTRGLALGLELLRYAATGAGLLTLGASTCAAFARSAAHRTAPDLQLSFAPASFQPGTYSLEREGGMTISVYQSYPHSTGSVRARTADAADAPAITPCYLSAAADGEALLAGLRLARRLFSMPALQQWGVEETLPGAAVDSDTEWLDYARARGVSGYHLVGTCRMGGADAVVDPRLRVRGVQRLRVIDASVLPTTTSGNSNAPTLMVAEKGAAMVLADAQATP</sequence>
<keyword evidence="8" id="KW-1185">Reference proteome</keyword>
<dbReference type="EMBL" id="WSEL01000009">
    <property type="protein sequence ID" value="MVQ31008.1"/>
    <property type="molecule type" value="Genomic_DNA"/>
</dbReference>
<proteinExistence type="inferred from homology"/>
<dbReference type="Pfam" id="PF00732">
    <property type="entry name" value="GMC_oxred_N"/>
    <property type="match status" value="1"/>
</dbReference>
<evidence type="ECO:0000256" key="3">
    <source>
        <dbReference type="ARBA" id="ARBA00022630"/>
    </source>
</evidence>
<dbReference type="SUPFAM" id="SSF51905">
    <property type="entry name" value="FAD/NAD(P)-binding domain"/>
    <property type="match status" value="1"/>
</dbReference>
<dbReference type="PANTHER" id="PTHR11552">
    <property type="entry name" value="GLUCOSE-METHANOL-CHOLINE GMC OXIDOREDUCTASE"/>
    <property type="match status" value="1"/>
</dbReference>
<dbReference type="PROSITE" id="PS00624">
    <property type="entry name" value="GMC_OXRED_2"/>
    <property type="match status" value="1"/>
</dbReference>
<gene>
    <name evidence="7" type="ORF">GON04_16230</name>
</gene>
<keyword evidence="4 5" id="KW-0274">FAD</keyword>
<dbReference type="SUPFAM" id="SSF54373">
    <property type="entry name" value="FAD-linked reductases, C-terminal domain"/>
    <property type="match status" value="1"/>
</dbReference>
<feature type="domain" description="Glucose-methanol-choline oxidoreductase N-terminal" evidence="6">
    <location>
        <begin position="255"/>
        <end position="269"/>
    </location>
</feature>
<dbReference type="Proteomes" id="UP000469385">
    <property type="component" value="Unassembled WGS sequence"/>
</dbReference>
<comment type="similarity">
    <text evidence="2">Belongs to the GMC oxidoreductase family.</text>
</comment>
<protein>
    <submittedName>
        <fullName evidence="7">Choline dehydrogenase</fullName>
    </submittedName>
</protein>
<evidence type="ECO:0000259" key="6">
    <source>
        <dbReference type="PROSITE" id="PS00624"/>
    </source>
</evidence>